<dbReference type="InterPro" id="IPR036034">
    <property type="entry name" value="PDZ_sf"/>
</dbReference>
<feature type="signal peptide" evidence="1">
    <location>
        <begin position="1"/>
        <end position="27"/>
    </location>
</feature>
<dbReference type="SMART" id="SM00228">
    <property type="entry name" value="PDZ"/>
    <property type="match status" value="1"/>
</dbReference>
<dbReference type="STRING" id="856736.SAMN04488058_10351"/>
<name>A0A1H6V575_9DEIO</name>
<protein>
    <submittedName>
        <fullName evidence="4">Carboxyl-terminal processing protease</fullName>
    </submittedName>
</protein>
<dbReference type="SMART" id="SM00245">
    <property type="entry name" value="TSPc"/>
    <property type="match status" value="1"/>
</dbReference>
<sequence length="454" mass="48606">MTSLPSRTAVSLGLSALLLASVSAGQAASPASPGSLALPSVQAQFQNPAVPAQPARQSPAQQIFDEVNDLIQSRYGGLSTVDRAALAREYQVRLDAVCAPTPATCPETKAYPVLEAELTALGDEHSFFQLPEEFQDFVASATGGNRRQFGVKLARLDGENRVVLEVVPQSAAEVAGLQRGDLIQTLNDQPYRYTELQAARREGRAIKLGVDRLGLRINLSLQAGESSTRDLPRLSYVGPLNDVALLRIPTFLSDGGIAQRVHDLVGEAKRRGARGVIVDLRGNTGGSLRECDSAVSAFVPTFTRIAREAGGDRQTVVRRGQWIENGRTRGGVRDPQLWTGPITVLVNEVSASCSEFFAYEVQYAKRGPIIGEETAGVGNTATRVFEVGENAALQLTITNYAKPGGALYPLRVIPDQVRAETEEEIRGLTRGEDVLLRAGLAALDTAPTIAADRP</sequence>
<gene>
    <name evidence="4" type="ORF">SAMN04488058_10351</name>
</gene>
<dbReference type="InterPro" id="IPR029045">
    <property type="entry name" value="ClpP/crotonase-like_dom_sf"/>
</dbReference>
<dbReference type="InterPro" id="IPR005151">
    <property type="entry name" value="Tail-specific_protease"/>
</dbReference>
<organism evidence="4 5">
    <name type="scientific">Deinococcus reticulitermitis</name>
    <dbReference type="NCBI Taxonomy" id="856736"/>
    <lineage>
        <taxon>Bacteria</taxon>
        <taxon>Thermotogati</taxon>
        <taxon>Deinococcota</taxon>
        <taxon>Deinococci</taxon>
        <taxon>Deinococcales</taxon>
        <taxon>Deinococcaceae</taxon>
        <taxon>Deinococcus</taxon>
    </lineage>
</organism>
<dbReference type="GO" id="GO:0030288">
    <property type="term" value="C:outer membrane-bounded periplasmic space"/>
    <property type="evidence" value="ECO:0007669"/>
    <property type="project" value="TreeGrafter"/>
</dbReference>
<keyword evidence="4" id="KW-0378">Hydrolase</keyword>
<evidence type="ECO:0000256" key="1">
    <source>
        <dbReference type="SAM" id="SignalP"/>
    </source>
</evidence>
<dbReference type="InterPro" id="IPR001478">
    <property type="entry name" value="PDZ"/>
</dbReference>
<feature type="chain" id="PRO_5011651183" evidence="1">
    <location>
        <begin position="28"/>
        <end position="454"/>
    </location>
</feature>
<dbReference type="CDD" id="cd06567">
    <property type="entry name" value="Peptidase_S41"/>
    <property type="match status" value="1"/>
</dbReference>
<dbReference type="PANTHER" id="PTHR32060">
    <property type="entry name" value="TAIL-SPECIFIC PROTEASE"/>
    <property type="match status" value="1"/>
</dbReference>
<dbReference type="RefSeq" id="WP_092263583.1">
    <property type="nucleotide sequence ID" value="NZ_FNZA01000003.1"/>
</dbReference>
<keyword evidence="4" id="KW-0645">Protease</keyword>
<dbReference type="GO" id="GO:0007165">
    <property type="term" value="P:signal transduction"/>
    <property type="evidence" value="ECO:0007669"/>
    <property type="project" value="TreeGrafter"/>
</dbReference>
<dbReference type="OrthoDB" id="9812068at2"/>
<keyword evidence="5" id="KW-1185">Reference proteome</keyword>
<evidence type="ECO:0000259" key="2">
    <source>
        <dbReference type="SMART" id="SM00228"/>
    </source>
</evidence>
<keyword evidence="1" id="KW-0732">Signal</keyword>
<dbReference type="SUPFAM" id="SSF50156">
    <property type="entry name" value="PDZ domain-like"/>
    <property type="match status" value="1"/>
</dbReference>
<feature type="domain" description="Tail specific protease" evidence="3">
    <location>
        <begin position="207"/>
        <end position="420"/>
    </location>
</feature>
<dbReference type="GO" id="GO:0004175">
    <property type="term" value="F:endopeptidase activity"/>
    <property type="evidence" value="ECO:0007669"/>
    <property type="project" value="TreeGrafter"/>
</dbReference>
<dbReference type="Gene3D" id="2.30.42.10">
    <property type="match status" value="1"/>
</dbReference>
<dbReference type="Pfam" id="PF00595">
    <property type="entry name" value="PDZ"/>
    <property type="match status" value="1"/>
</dbReference>
<feature type="domain" description="PDZ" evidence="2">
    <location>
        <begin position="147"/>
        <end position="214"/>
    </location>
</feature>
<dbReference type="GO" id="GO:0006508">
    <property type="term" value="P:proteolysis"/>
    <property type="evidence" value="ECO:0007669"/>
    <property type="project" value="UniProtKB-KW"/>
</dbReference>
<dbReference type="Pfam" id="PF03572">
    <property type="entry name" value="Peptidase_S41"/>
    <property type="match status" value="1"/>
</dbReference>
<reference evidence="5" key="1">
    <citation type="submission" date="2016-10" db="EMBL/GenBank/DDBJ databases">
        <authorList>
            <person name="Varghese N."/>
            <person name="Submissions S."/>
        </authorList>
    </citation>
    <scope>NUCLEOTIDE SEQUENCE [LARGE SCALE GENOMIC DNA]</scope>
    <source>
        <strain evidence="5">CGMCC 1.10218</strain>
    </source>
</reference>
<evidence type="ECO:0000313" key="4">
    <source>
        <dbReference type="EMBL" id="SEI99713.1"/>
    </source>
</evidence>
<dbReference type="Proteomes" id="UP000199223">
    <property type="component" value="Unassembled WGS sequence"/>
</dbReference>
<dbReference type="Gene3D" id="3.90.226.10">
    <property type="entry name" value="2-enoyl-CoA Hydratase, Chain A, domain 1"/>
    <property type="match status" value="1"/>
</dbReference>
<accession>A0A1H6V575</accession>
<proteinExistence type="predicted"/>
<evidence type="ECO:0000259" key="3">
    <source>
        <dbReference type="SMART" id="SM00245"/>
    </source>
</evidence>
<dbReference type="AlphaFoldDB" id="A0A1H6V575"/>
<dbReference type="EMBL" id="FNZA01000003">
    <property type="protein sequence ID" value="SEI99713.1"/>
    <property type="molecule type" value="Genomic_DNA"/>
</dbReference>
<dbReference type="SUPFAM" id="SSF52096">
    <property type="entry name" value="ClpP/crotonase"/>
    <property type="match status" value="1"/>
</dbReference>
<evidence type="ECO:0000313" key="5">
    <source>
        <dbReference type="Proteomes" id="UP000199223"/>
    </source>
</evidence>
<dbReference type="PANTHER" id="PTHR32060:SF30">
    <property type="entry name" value="CARBOXY-TERMINAL PROCESSING PROTEASE CTPA"/>
    <property type="match status" value="1"/>
</dbReference>
<dbReference type="GO" id="GO:0008236">
    <property type="term" value="F:serine-type peptidase activity"/>
    <property type="evidence" value="ECO:0007669"/>
    <property type="project" value="InterPro"/>
</dbReference>